<accession>A0A7Y0HGJ3</accession>
<dbReference type="RefSeq" id="WP_169625384.1">
    <property type="nucleotide sequence ID" value="NZ_JABBNT010000003.1"/>
</dbReference>
<evidence type="ECO:0008006" key="3">
    <source>
        <dbReference type="Google" id="ProtNLM"/>
    </source>
</evidence>
<organism evidence="1 2">
    <name type="scientific">Pacificispira spongiicola</name>
    <dbReference type="NCBI Taxonomy" id="2729598"/>
    <lineage>
        <taxon>Bacteria</taxon>
        <taxon>Pseudomonadati</taxon>
        <taxon>Pseudomonadota</taxon>
        <taxon>Alphaproteobacteria</taxon>
        <taxon>Rhodospirillales</taxon>
        <taxon>Rhodospirillaceae</taxon>
        <taxon>Pacificispira</taxon>
    </lineage>
</organism>
<evidence type="ECO:0000313" key="1">
    <source>
        <dbReference type="EMBL" id="NMM45007.1"/>
    </source>
</evidence>
<reference evidence="1 2" key="1">
    <citation type="submission" date="2020-04" db="EMBL/GenBank/DDBJ databases">
        <title>Rhodospirillaceae bacterium KN72 isolated from deep sea.</title>
        <authorList>
            <person name="Zhang D.-C."/>
        </authorList>
    </citation>
    <scope>NUCLEOTIDE SEQUENCE [LARGE SCALE GENOMIC DNA]</scope>
    <source>
        <strain evidence="1 2">KN72</strain>
    </source>
</reference>
<evidence type="ECO:0000313" key="2">
    <source>
        <dbReference type="Proteomes" id="UP000539372"/>
    </source>
</evidence>
<comment type="caution">
    <text evidence="1">The sequence shown here is derived from an EMBL/GenBank/DDBJ whole genome shotgun (WGS) entry which is preliminary data.</text>
</comment>
<gene>
    <name evidence="1" type="ORF">HH303_11000</name>
</gene>
<sequence>MKIHLDIDCTPDEARRFLGLPDVAPMQEALMKQVQERMEANLKALEPEALFQTWLPASIQGMEQLQKLFWSQMASGGSGSDGKSEKS</sequence>
<dbReference type="EMBL" id="JABBNT010000003">
    <property type="protein sequence ID" value="NMM45007.1"/>
    <property type="molecule type" value="Genomic_DNA"/>
</dbReference>
<name>A0A7Y0HGJ3_9PROT</name>
<dbReference type="InterPro" id="IPR045502">
    <property type="entry name" value="DUF6489"/>
</dbReference>
<keyword evidence="2" id="KW-1185">Reference proteome</keyword>
<protein>
    <recommendedName>
        <fullName evidence="3">Ribosomal protein S1</fullName>
    </recommendedName>
</protein>
<proteinExistence type="predicted"/>
<dbReference type="Pfam" id="PF20099">
    <property type="entry name" value="DUF6489"/>
    <property type="match status" value="1"/>
</dbReference>
<dbReference type="AlphaFoldDB" id="A0A7Y0HGJ3"/>
<dbReference type="Proteomes" id="UP000539372">
    <property type="component" value="Unassembled WGS sequence"/>
</dbReference>